<keyword evidence="2 7" id="KW-0349">Heme</keyword>
<keyword evidence="3 7" id="KW-0479">Metal-binding</keyword>
<dbReference type="InterPro" id="IPR002401">
    <property type="entry name" value="Cyt_P450_E_grp-I"/>
</dbReference>
<dbReference type="PRINTS" id="PR00463">
    <property type="entry name" value="EP450I"/>
</dbReference>
<keyword evidence="6 8" id="KW-0503">Monooxygenase</keyword>
<dbReference type="FunFam" id="1.10.630.10:FF:000026">
    <property type="entry name" value="Cytochrome P450 82C4"/>
    <property type="match status" value="1"/>
</dbReference>
<organism evidence="9 10">
    <name type="scientific">Rubroshorea leprosula</name>
    <dbReference type="NCBI Taxonomy" id="152421"/>
    <lineage>
        <taxon>Eukaryota</taxon>
        <taxon>Viridiplantae</taxon>
        <taxon>Streptophyta</taxon>
        <taxon>Embryophyta</taxon>
        <taxon>Tracheophyta</taxon>
        <taxon>Spermatophyta</taxon>
        <taxon>Magnoliopsida</taxon>
        <taxon>eudicotyledons</taxon>
        <taxon>Gunneridae</taxon>
        <taxon>Pentapetalae</taxon>
        <taxon>rosids</taxon>
        <taxon>malvids</taxon>
        <taxon>Malvales</taxon>
        <taxon>Dipterocarpaceae</taxon>
        <taxon>Rubroshorea</taxon>
    </lineage>
</organism>
<evidence type="ECO:0000256" key="5">
    <source>
        <dbReference type="ARBA" id="ARBA00023004"/>
    </source>
</evidence>
<dbReference type="EMBL" id="BPVZ01000022">
    <property type="protein sequence ID" value="GKV04506.1"/>
    <property type="molecule type" value="Genomic_DNA"/>
</dbReference>
<dbReference type="PRINTS" id="PR00385">
    <property type="entry name" value="P450"/>
</dbReference>
<keyword evidence="4 8" id="KW-0560">Oxidoreductase</keyword>
<evidence type="ECO:0000256" key="4">
    <source>
        <dbReference type="ARBA" id="ARBA00023002"/>
    </source>
</evidence>
<dbReference type="CDD" id="cd20653">
    <property type="entry name" value="CYP81"/>
    <property type="match status" value="1"/>
</dbReference>
<comment type="caution">
    <text evidence="9">The sequence shown here is derived from an EMBL/GenBank/DDBJ whole genome shotgun (WGS) entry which is preliminary data.</text>
</comment>
<dbReference type="GO" id="GO:0016709">
    <property type="term" value="F:oxidoreductase activity, acting on paired donors, with incorporation or reduction of molecular oxygen, NAD(P)H as one donor, and incorporation of one atom of oxygen"/>
    <property type="evidence" value="ECO:0007669"/>
    <property type="project" value="UniProtKB-ARBA"/>
</dbReference>
<comment type="cofactor">
    <cofactor evidence="7">
        <name>heme</name>
        <dbReference type="ChEBI" id="CHEBI:30413"/>
    </cofactor>
</comment>
<evidence type="ECO:0000313" key="9">
    <source>
        <dbReference type="EMBL" id="GKV04506.1"/>
    </source>
</evidence>
<keyword evidence="5 7" id="KW-0408">Iron</keyword>
<evidence type="ECO:0008006" key="11">
    <source>
        <dbReference type="Google" id="ProtNLM"/>
    </source>
</evidence>
<dbReference type="AlphaFoldDB" id="A0AAV5IRM4"/>
<dbReference type="Pfam" id="PF00067">
    <property type="entry name" value="p450"/>
    <property type="match status" value="1"/>
</dbReference>
<reference evidence="9 10" key="1">
    <citation type="journal article" date="2021" name="Commun. Biol.">
        <title>The genome of Shorea leprosula (Dipterocarpaceae) highlights the ecological relevance of drought in aseasonal tropical rainforests.</title>
        <authorList>
            <person name="Ng K.K.S."/>
            <person name="Kobayashi M.J."/>
            <person name="Fawcett J.A."/>
            <person name="Hatakeyama M."/>
            <person name="Paape T."/>
            <person name="Ng C.H."/>
            <person name="Ang C.C."/>
            <person name="Tnah L.H."/>
            <person name="Lee C.T."/>
            <person name="Nishiyama T."/>
            <person name="Sese J."/>
            <person name="O'Brien M.J."/>
            <person name="Copetti D."/>
            <person name="Mohd Noor M.I."/>
            <person name="Ong R.C."/>
            <person name="Putra M."/>
            <person name="Sireger I.Z."/>
            <person name="Indrioko S."/>
            <person name="Kosugi Y."/>
            <person name="Izuno A."/>
            <person name="Isagi Y."/>
            <person name="Lee S.L."/>
            <person name="Shimizu K.K."/>
        </authorList>
    </citation>
    <scope>NUCLEOTIDE SEQUENCE [LARGE SCALE GENOMIC DNA]</scope>
    <source>
        <strain evidence="9">214</strain>
    </source>
</reference>
<proteinExistence type="inferred from homology"/>
<dbReference type="GO" id="GO:0020037">
    <property type="term" value="F:heme binding"/>
    <property type="evidence" value="ECO:0007669"/>
    <property type="project" value="InterPro"/>
</dbReference>
<evidence type="ECO:0000256" key="6">
    <source>
        <dbReference type="ARBA" id="ARBA00023033"/>
    </source>
</evidence>
<evidence type="ECO:0000256" key="7">
    <source>
        <dbReference type="PIRSR" id="PIRSR602401-1"/>
    </source>
</evidence>
<protein>
    <recommendedName>
        <fullName evidence="11">Cytochrome P450</fullName>
    </recommendedName>
</protein>
<dbReference type="InterPro" id="IPR036396">
    <property type="entry name" value="Cyt_P450_sf"/>
</dbReference>
<evidence type="ECO:0000256" key="1">
    <source>
        <dbReference type="ARBA" id="ARBA00010617"/>
    </source>
</evidence>
<evidence type="ECO:0000256" key="3">
    <source>
        <dbReference type="ARBA" id="ARBA00022723"/>
    </source>
</evidence>
<dbReference type="SUPFAM" id="SSF48264">
    <property type="entry name" value="Cytochrome P450"/>
    <property type="match status" value="1"/>
</dbReference>
<sequence length="433" mass="49132">MGNRPVVVVSSPSTAEECLTKNDIIFANRPRLMIAEHIGNNCKSLAWSPYGEHWRNLRRITSIEILSTSRLQMLSSIRADEVRLLIRKLSDRQDKPVELKTVLFELTLNVMTRMIVGKPFYGENVADVEEAKKFRAAQDELIEIFSASNYGDFLPWLKSKKLERRMIECQRNREQFILNLLEQSRRKLNKDGGGERKKTMIEMLLSQQESEPEYYTDEMIGQLMLLLLSAGTETSITTMEWAFSLLLSHPEVIKKAQKEIENVVGLDRLINESDLAKLPYLRGVISETMRMYPAVPLLLPHESTAECTVAGFRIPAGTLLFINVWAIQNDPKVWEDPKIFKPERFEGVEGTARDGFKLMPFGSGRRACPGDGLALRVVGLTLGSLIQCFEWERVGEEMVDMTEGLTAIAMPKAQPLQAKCRPRAAMIKVLSQI</sequence>
<evidence type="ECO:0000256" key="2">
    <source>
        <dbReference type="ARBA" id="ARBA00022617"/>
    </source>
</evidence>
<dbReference type="PROSITE" id="PS00086">
    <property type="entry name" value="CYTOCHROME_P450"/>
    <property type="match status" value="1"/>
</dbReference>
<dbReference type="InterPro" id="IPR001128">
    <property type="entry name" value="Cyt_P450"/>
</dbReference>
<dbReference type="Proteomes" id="UP001054252">
    <property type="component" value="Unassembled WGS sequence"/>
</dbReference>
<keyword evidence="10" id="KW-1185">Reference proteome</keyword>
<dbReference type="InterPro" id="IPR017972">
    <property type="entry name" value="Cyt_P450_CS"/>
</dbReference>
<dbReference type="Gene3D" id="1.10.630.10">
    <property type="entry name" value="Cytochrome P450"/>
    <property type="match status" value="1"/>
</dbReference>
<evidence type="ECO:0000256" key="8">
    <source>
        <dbReference type="RuleBase" id="RU000461"/>
    </source>
</evidence>
<comment type="similarity">
    <text evidence="1 8">Belongs to the cytochrome P450 family.</text>
</comment>
<name>A0AAV5IRM4_9ROSI</name>
<dbReference type="PANTHER" id="PTHR47947:SF60">
    <property type="entry name" value="CYTOCHROME P450"/>
    <property type="match status" value="1"/>
</dbReference>
<feature type="binding site" description="axial binding residue" evidence="7">
    <location>
        <position position="368"/>
    </location>
    <ligand>
        <name>heme</name>
        <dbReference type="ChEBI" id="CHEBI:30413"/>
    </ligand>
    <ligandPart>
        <name>Fe</name>
        <dbReference type="ChEBI" id="CHEBI:18248"/>
    </ligandPart>
</feature>
<evidence type="ECO:0000313" key="10">
    <source>
        <dbReference type="Proteomes" id="UP001054252"/>
    </source>
</evidence>
<dbReference type="GO" id="GO:0005506">
    <property type="term" value="F:iron ion binding"/>
    <property type="evidence" value="ECO:0007669"/>
    <property type="project" value="InterPro"/>
</dbReference>
<accession>A0AAV5IRM4</accession>
<gene>
    <name evidence="9" type="ORF">SLEP1_g16658</name>
</gene>
<dbReference type="InterPro" id="IPR050651">
    <property type="entry name" value="Plant_Cytochrome_P450_Monoox"/>
</dbReference>
<dbReference type="PANTHER" id="PTHR47947">
    <property type="entry name" value="CYTOCHROME P450 82C3-RELATED"/>
    <property type="match status" value="1"/>
</dbReference>